<protein>
    <submittedName>
        <fullName evidence="3">Glycosyltransferase family 4 protein</fullName>
    </submittedName>
</protein>
<reference evidence="4" key="1">
    <citation type="journal article" date="2019" name="Int. J. Syst. Evol. Microbiol.">
        <title>The Global Catalogue of Microorganisms (GCM) 10K type strain sequencing project: providing services to taxonomists for standard genome sequencing and annotation.</title>
        <authorList>
            <consortium name="The Broad Institute Genomics Platform"/>
            <consortium name="The Broad Institute Genome Sequencing Center for Infectious Disease"/>
            <person name="Wu L."/>
            <person name="Ma J."/>
        </authorList>
    </citation>
    <scope>NUCLEOTIDE SEQUENCE [LARGE SCALE GENOMIC DNA]</scope>
    <source>
        <strain evidence="4">CGMCC 4.7466</strain>
    </source>
</reference>
<dbReference type="Proteomes" id="UP001595818">
    <property type="component" value="Unassembled WGS sequence"/>
</dbReference>
<dbReference type="PANTHER" id="PTHR45947:SF3">
    <property type="entry name" value="SULFOQUINOVOSYL TRANSFERASE SQD2"/>
    <property type="match status" value="1"/>
</dbReference>
<comment type="caution">
    <text evidence="3">The sequence shown here is derived from an EMBL/GenBank/DDBJ whole genome shotgun (WGS) entry which is preliminary data.</text>
</comment>
<dbReference type="CDD" id="cd03808">
    <property type="entry name" value="GT4_CapM-like"/>
    <property type="match status" value="1"/>
</dbReference>
<name>A0ABV9T189_9BACT</name>
<gene>
    <name evidence="3" type="ORF">ACFPFU_12395</name>
</gene>
<dbReference type="EMBL" id="JBHSJJ010000006">
    <property type="protein sequence ID" value="MFC4872490.1"/>
    <property type="molecule type" value="Genomic_DNA"/>
</dbReference>
<dbReference type="InterPro" id="IPR050194">
    <property type="entry name" value="Glycosyltransferase_grp1"/>
</dbReference>
<dbReference type="Pfam" id="PF13579">
    <property type="entry name" value="Glyco_trans_4_4"/>
    <property type="match status" value="1"/>
</dbReference>
<dbReference type="SUPFAM" id="SSF53756">
    <property type="entry name" value="UDP-Glycosyltransferase/glycogen phosphorylase"/>
    <property type="match status" value="1"/>
</dbReference>
<evidence type="ECO:0000313" key="3">
    <source>
        <dbReference type="EMBL" id="MFC4872490.1"/>
    </source>
</evidence>
<evidence type="ECO:0000259" key="2">
    <source>
        <dbReference type="Pfam" id="PF13579"/>
    </source>
</evidence>
<evidence type="ECO:0000259" key="1">
    <source>
        <dbReference type="Pfam" id="PF00534"/>
    </source>
</evidence>
<dbReference type="Pfam" id="PF00534">
    <property type="entry name" value="Glycos_transf_1"/>
    <property type="match status" value="1"/>
</dbReference>
<dbReference type="RefSeq" id="WP_377064923.1">
    <property type="nucleotide sequence ID" value="NZ_JBHSJJ010000006.1"/>
</dbReference>
<dbReference type="InterPro" id="IPR001296">
    <property type="entry name" value="Glyco_trans_1"/>
</dbReference>
<dbReference type="PANTHER" id="PTHR45947">
    <property type="entry name" value="SULFOQUINOVOSYL TRANSFERASE SQD2"/>
    <property type="match status" value="1"/>
</dbReference>
<sequence>MPKLIRITTVPLSLKLLLKDQMKFMSKAGFEVIMVSADGKEWRDVLKNEDCRHEIIPFTRKITPLKDLYCIWLLVQLFKKEKPDVVHTHTPKAGLLGMIAARLARVPVRIHTVAGLPHTLSSDSKRRLLIRTEKLTYQFATEIWPNAQSLRDLILSEGLAEPEKVKVIGEGSSNGVDLEVFDRANLQENHLVAATMRVSPGENEFVMLAAGRLVKDKGIEDLVEAYLASKIVNRSKLVLLGDFEQELDPLERKTINKINDHPRIVHVPWTDHVPYYLAISDVFIHASYREGFPNVMLEAGAMCCPVICSDIPGNTELAKPMKTALVYPVGQVDALKEAMEFGFVKREVMQGFAENLYQLVRSKYDRKLVHQEILNQYYRLLDNGK</sequence>
<proteinExistence type="predicted"/>
<keyword evidence="4" id="KW-1185">Reference proteome</keyword>
<evidence type="ECO:0000313" key="4">
    <source>
        <dbReference type="Proteomes" id="UP001595818"/>
    </source>
</evidence>
<organism evidence="3 4">
    <name type="scientific">Negadavirga shengliensis</name>
    <dbReference type="NCBI Taxonomy" id="1389218"/>
    <lineage>
        <taxon>Bacteria</taxon>
        <taxon>Pseudomonadati</taxon>
        <taxon>Bacteroidota</taxon>
        <taxon>Cytophagia</taxon>
        <taxon>Cytophagales</taxon>
        <taxon>Cyclobacteriaceae</taxon>
        <taxon>Negadavirga</taxon>
    </lineage>
</organism>
<dbReference type="InterPro" id="IPR028098">
    <property type="entry name" value="Glyco_trans_4-like_N"/>
</dbReference>
<accession>A0ABV9T189</accession>
<feature type="domain" description="Glycosyltransferase subfamily 4-like N-terminal" evidence="2">
    <location>
        <begin position="25"/>
        <end position="169"/>
    </location>
</feature>
<feature type="domain" description="Glycosyl transferase family 1" evidence="1">
    <location>
        <begin position="202"/>
        <end position="341"/>
    </location>
</feature>
<dbReference type="Gene3D" id="3.40.50.2000">
    <property type="entry name" value="Glycogen Phosphorylase B"/>
    <property type="match status" value="2"/>
</dbReference>